<dbReference type="InParanoid" id="M1DG25"/>
<feature type="region of interest" description="Disordered" evidence="1">
    <location>
        <begin position="22"/>
        <end position="60"/>
    </location>
</feature>
<reference evidence="2" key="2">
    <citation type="submission" date="2015-06" db="UniProtKB">
        <authorList>
            <consortium name="EnsemblPlants"/>
        </authorList>
    </citation>
    <scope>IDENTIFICATION</scope>
    <source>
        <strain evidence="2">DM1-3 516 R44</strain>
    </source>
</reference>
<reference evidence="3" key="1">
    <citation type="journal article" date="2011" name="Nature">
        <title>Genome sequence and analysis of the tuber crop potato.</title>
        <authorList>
            <consortium name="The Potato Genome Sequencing Consortium"/>
        </authorList>
    </citation>
    <scope>NUCLEOTIDE SEQUENCE [LARGE SCALE GENOMIC DNA]</scope>
    <source>
        <strain evidence="3">cv. DM1-3 516 R44</strain>
    </source>
</reference>
<dbReference type="Proteomes" id="UP000011115">
    <property type="component" value="Unassembled WGS sequence"/>
</dbReference>
<dbReference type="AlphaFoldDB" id="M1DG25"/>
<proteinExistence type="predicted"/>
<keyword evidence="3" id="KW-1185">Reference proteome</keyword>
<dbReference type="EnsemblPlants" id="PGSC0003DMT400088483">
    <property type="protein sequence ID" value="PGSC0003DMT400088483"/>
    <property type="gene ID" value="PGSC0003DMG400038054"/>
</dbReference>
<sequence length="117" mass="13094">MHGNICHPRVPNLEIMGIWIEEQSMDTNEQKGTSMPSPEGENQVGERKEQSASSRTVPRCSAISPKVTELEVAEGQSKKAMELTKGRIAEWISDPDLLRRIVLRNTFLATINTFLNS</sequence>
<feature type="compositionally biased region" description="Polar residues" evidence="1">
    <location>
        <begin position="25"/>
        <end position="36"/>
    </location>
</feature>
<organism evidence="2 3">
    <name type="scientific">Solanum tuberosum</name>
    <name type="common">Potato</name>
    <dbReference type="NCBI Taxonomy" id="4113"/>
    <lineage>
        <taxon>Eukaryota</taxon>
        <taxon>Viridiplantae</taxon>
        <taxon>Streptophyta</taxon>
        <taxon>Embryophyta</taxon>
        <taxon>Tracheophyta</taxon>
        <taxon>Spermatophyta</taxon>
        <taxon>Magnoliopsida</taxon>
        <taxon>eudicotyledons</taxon>
        <taxon>Gunneridae</taxon>
        <taxon>Pentapetalae</taxon>
        <taxon>asterids</taxon>
        <taxon>lamiids</taxon>
        <taxon>Solanales</taxon>
        <taxon>Solanaceae</taxon>
        <taxon>Solanoideae</taxon>
        <taxon>Solaneae</taxon>
        <taxon>Solanum</taxon>
    </lineage>
</organism>
<dbReference type="PaxDb" id="4113-PGSC0003DMT400088483"/>
<evidence type="ECO:0000256" key="1">
    <source>
        <dbReference type="SAM" id="MobiDB-lite"/>
    </source>
</evidence>
<evidence type="ECO:0000313" key="2">
    <source>
        <dbReference type="EnsemblPlants" id="PGSC0003DMT400088483"/>
    </source>
</evidence>
<dbReference type="Gramene" id="PGSC0003DMT400088483">
    <property type="protein sequence ID" value="PGSC0003DMT400088483"/>
    <property type="gene ID" value="PGSC0003DMG400038054"/>
</dbReference>
<dbReference type="HOGENOM" id="CLU_141927_0_0_1"/>
<name>M1DG25_SOLTU</name>
<accession>M1DG25</accession>
<protein>
    <submittedName>
        <fullName evidence="2">Uncharacterized protein</fullName>
    </submittedName>
</protein>
<evidence type="ECO:0000313" key="3">
    <source>
        <dbReference type="Proteomes" id="UP000011115"/>
    </source>
</evidence>